<organism evidence="3 4">
    <name type="scientific">Iris pallida</name>
    <name type="common">Sweet iris</name>
    <dbReference type="NCBI Taxonomy" id="29817"/>
    <lineage>
        <taxon>Eukaryota</taxon>
        <taxon>Viridiplantae</taxon>
        <taxon>Streptophyta</taxon>
        <taxon>Embryophyta</taxon>
        <taxon>Tracheophyta</taxon>
        <taxon>Spermatophyta</taxon>
        <taxon>Magnoliopsida</taxon>
        <taxon>Liliopsida</taxon>
        <taxon>Asparagales</taxon>
        <taxon>Iridaceae</taxon>
        <taxon>Iridoideae</taxon>
        <taxon>Irideae</taxon>
        <taxon>Iris</taxon>
    </lineage>
</organism>
<feature type="region of interest" description="Disordered" evidence="1">
    <location>
        <begin position="77"/>
        <end position="101"/>
    </location>
</feature>
<feature type="region of interest" description="Disordered" evidence="1">
    <location>
        <begin position="165"/>
        <end position="244"/>
    </location>
</feature>
<accession>A0AAX6FTM0</accession>
<dbReference type="Pfam" id="PF14383">
    <property type="entry name" value="VARLMGL"/>
    <property type="match status" value="1"/>
</dbReference>
<dbReference type="PANTHER" id="PTHR35499">
    <property type="entry name" value="OS05G0128300 PROTEIN"/>
    <property type="match status" value="1"/>
</dbReference>
<keyword evidence="4" id="KW-1185">Reference proteome</keyword>
<dbReference type="EMBL" id="JANAVB010026199">
    <property type="protein sequence ID" value="KAJ6819445.1"/>
    <property type="molecule type" value="Genomic_DNA"/>
</dbReference>
<dbReference type="InterPro" id="IPR032795">
    <property type="entry name" value="DUF3741-assoc"/>
</dbReference>
<feature type="compositionally biased region" description="Basic and acidic residues" evidence="1">
    <location>
        <begin position="181"/>
        <end position="196"/>
    </location>
</feature>
<dbReference type="PANTHER" id="PTHR35499:SF1">
    <property type="entry name" value="DUF3741 DOMAIN-CONTAINING PROTEIN"/>
    <property type="match status" value="1"/>
</dbReference>
<reference evidence="3" key="1">
    <citation type="journal article" date="2023" name="GigaByte">
        <title>Genome assembly of the bearded iris, Iris pallida Lam.</title>
        <authorList>
            <person name="Bruccoleri R.E."/>
            <person name="Oakeley E.J."/>
            <person name="Faust A.M.E."/>
            <person name="Altorfer M."/>
            <person name="Dessus-Babus S."/>
            <person name="Burckhardt D."/>
            <person name="Oertli M."/>
            <person name="Naumann U."/>
            <person name="Petersen F."/>
            <person name="Wong J."/>
        </authorList>
    </citation>
    <scope>NUCLEOTIDE SEQUENCE</scope>
    <source>
        <strain evidence="3">GSM-AAB239-AS_SAM_17_03QT</strain>
    </source>
</reference>
<feature type="compositionally biased region" description="Basic and acidic residues" evidence="1">
    <location>
        <begin position="283"/>
        <end position="303"/>
    </location>
</feature>
<gene>
    <name evidence="3" type="ORF">M6B38_402185</name>
</gene>
<dbReference type="AlphaFoldDB" id="A0AAX6FTM0"/>
<feature type="region of interest" description="Disordered" evidence="1">
    <location>
        <begin position="277"/>
        <end position="308"/>
    </location>
</feature>
<feature type="compositionally biased region" description="Low complexity" evidence="1">
    <location>
        <begin position="80"/>
        <end position="101"/>
    </location>
</feature>
<feature type="domain" description="DUF3741" evidence="2">
    <location>
        <begin position="64"/>
        <end position="78"/>
    </location>
</feature>
<sequence>MKMKLSPSSSSSFNLSSNDSVASAGCLSGILSRFACGNIHNVAVEQVATGLVQEQEKPLPPACPGLVARLMGLESMPALSDTTSSTTSSIRRSRSTNSTESWNGFLSGLHKNWAAKSGTSSQSFRETPTFLRAESEDFLILSFSPEDNADAPLFNRVEPKLDCRETKEAKNSEKKRRKNEKRFAGKESALERKNKDNNVGSPKGSCYGKSHKKMMNAEGPPKKPTKQRNMPERSISTKKSSHNATRKLELECSSQNSSPVSVLDHHIEFNTEYLTGLGSPISGDDKKPWEEKPRKKLSPDLDNHSFPTPKAEVIYNKEAGLRPINVGKKRENCSGRREETLSDVLKHSCQLAEEDIKRSSIWISREMWVSDEVSGLIELHILDMLIHEAVADLHLLSNFTS</sequence>
<dbReference type="Proteomes" id="UP001140949">
    <property type="component" value="Unassembled WGS sequence"/>
</dbReference>
<evidence type="ECO:0000313" key="3">
    <source>
        <dbReference type="EMBL" id="KAJ6819445.1"/>
    </source>
</evidence>
<protein>
    <recommendedName>
        <fullName evidence="2">DUF3741 domain-containing protein</fullName>
    </recommendedName>
</protein>
<reference evidence="3" key="2">
    <citation type="submission" date="2023-04" db="EMBL/GenBank/DDBJ databases">
        <authorList>
            <person name="Bruccoleri R.E."/>
            <person name="Oakeley E.J."/>
            <person name="Faust A.-M."/>
            <person name="Dessus-Babus S."/>
            <person name="Altorfer M."/>
            <person name="Burckhardt D."/>
            <person name="Oertli M."/>
            <person name="Naumann U."/>
            <person name="Petersen F."/>
            <person name="Wong J."/>
        </authorList>
    </citation>
    <scope>NUCLEOTIDE SEQUENCE</scope>
    <source>
        <strain evidence="3">GSM-AAB239-AS_SAM_17_03QT</strain>
        <tissue evidence="3">Leaf</tissue>
    </source>
</reference>
<name>A0AAX6FTM0_IRIPA</name>
<proteinExistence type="predicted"/>
<evidence type="ECO:0000256" key="1">
    <source>
        <dbReference type="SAM" id="MobiDB-lite"/>
    </source>
</evidence>
<evidence type="ECO:0000259" key="2">
    <source>
        <dbReference type="Pfam" id="PF14383"/>
    </source>
</evidence>
<evidence type="ECO:0000313" key="4">
    <source>
        <dbReference type="Proteomes" id="UP001140949"/>
    </source>
</evidence>
<comment type="caution">
    <text evidence="3">The sequence shown here is derived from an EMBL/GenBank/DDBJ whole genome shotgun (WGS) entry which is preliminary data.</text>
</comment>